<gene>
    <name evidence="1" type="ORF">MMSR116_18820</name>
</gene>
<dbReference type="Proteomes" id="UP000012488">
    <property type="component" value="Chromosome"/>
</dbReference>
<accession>A0A6B9FMA6</accession>
<dbReference type="KEGG" id="mmes:MMSR116_18820"/>
<dbReference type="RefSeq" id="WP_158169033.1">
    <property type="nucleotide sequence ID" value="NZ_CP043538.1"/>
</dbReference>
<evidence type="ECO:0000313" key="2">
    <source>
        <dbReference type="Proteomes" id="UP000012488"/>
    </source>
</evidence>
<sequence length="100" mass="10667">MSIFPTARRDGAHMCRLALGLSQAHDGGIDLGSRLPHIHAGAQDLMVLAEKLRAAVETIETDDSTASLFGVGLLSAIHMCIANVQKLAVKSNELPNQIHE</sequence>
<dbReference type="AlphaFoldDB" id="A0A6B9FMA6"/>
<protein>
    <submittedName>
        <fullName evidence="1">Uncharacterized protein</fullName>
    </submittedName>
</protein>
<reference evidence="1 2" key="2">
    <citation type="journal article" date="2013" name="Genome Announc.">
        <title>Draft Genome Sequence of Methylobacterium mesophilicum Strain SR1.6/6, Isolated from Citrus sinensis.</title>
        <authorList>
            <person name="Marinho Almeida D."/>
            <person name="Dini-Andreote F."/>
            <person name="Camargo Neves A.A."/>
            <person name="Juca Ramos R.T."/>
            <person name="Andreote F.D."/>
            <person name="Carneiro A.R."/>
            <person name="Oliveira de Souza Lima A."/>
            <person name="Caracciolo Gomes de Sa P.H."/>
            <person name="Ribeiro Barbosa M.S."/>
            <person name="Araujo W.L."/>
            <person name="Silva A."/>
        </authorList>
    </citation>
    <scope>NUCLEOTIDE SEQUENCE [LARGE SCALE GENOMIC DNA]</scope>
    <source>
        <strain evidence="1 2">SR1.6/6</strain>
    </source>
</reference>
<name>A0A6B9FMA6_9HYPH</name>
<evidence type="ECO:0000313" key="1">
    <source>
        <dbReference type="EMBL" id="QGY03720.1"/>
    </source>
</evidence>
<dbReference type="EMBL" id="CP043538">
    <property type="protein sequence ID" value="QGY03720.1"/>
    <property type="molecule type" value="Genomic_DNA"/>
</dbReference>
<reference evidence="1 2" key="1">
    <citation type="journal article" date="2012" name="Genet. Mol. Biol.">
        <title>Analysis of 16S rRNA and mxaF genes revealing insights into Methylobacterium niche-specific plant association.</title>
        <authorList>
            <person name="Dourado M.N."/>
            <person name="Andreote F.D."/>
            <person name="Dini-Andreote F."/>
            <person name="Conti R."/>
            <person name="Araujo J.M."/>
            <person name="Araujo W.L."/>
        </authorList>
    </citation>
    <scope>NUCLEOTIDE SEQUENCE [LARGE SCALE GENOMIC DNA]</scope>
    <source>
        <strain evidence="1 2">SR1.6/6</strain>
    </source>
</reference>
<proteinExistence type="predicted"/>
<organism evidence="1 2">
    <name type="scientific">Methylobacterium mesophilicum SR1.6/6</name>
    <dbReference type="NCBI Taxonomy" id="908290"/>
    <lineage>
        <taxon>Bacteria</taxon>
        <taxon>Pseudomonadati</taxon>
        <taxon>Pseudomonadota</taxon>
        <taxon>Alphaproteobacteria</taxon>
        <taxon>Hyphomicrobiales</taxon>
        <taxon>Methylobacteriaceae</taxon>
        <taxon>Methylobacterium</taxon>
    </lineage>
</organism>